<evidence type="ECO:0000313" key="2">
    <source>
        <dbReference type="EMBL" id="KAJ4456290.1"/>
    </source>
</evidence>
<keyword evidence="3" id="KW-1185">Reference proteome</keyword>
<gene>
    <name evidence="2" type="ORF">PAPYR_8525</name>
</gene>
<sequence>MMAVTKSVKSTLLWDVGSLPFVLHVPHLYLHARKVWNLSKYLEIISSCAFYSPLNLQLNHHSRAGCLHPAKGWFNLGSRSLRQFQPYLPNRLTRRSIPNLMQFRAPGAAAVGANSTPDDADTEPESDHTGGENTFSMDEERSLIEYYRAAAAAGLADQTLDILSSQRRKQGNAKRSDSAALLAVSPAPPPSPAVPAGQQQQQRQRSPRRHRRRSPFKLEIDQSPLHPHTRICIIFPFLPSLPCPTQFPSPFLSSTTPASRPRTVFVATNPAVYPPGTPADDLPPPPPRLPPPGLLRPASARSRHVPTPPPTPDMYLASPPPTPIGRQQQQQPQQHEHWDRATGSPTPHPVQPTPPPFAKHPSTAPGRPLALSLPPGSAPLKRRGVRTVVRPPSAGQLRNSEGSLAALLAANRTRKERPRPVRPVGGQNAPLAGTLRVDPWVIDTPRIGYNPPGISPRLAVPGISPRQGYIPPRGYPPTARGSIDQSISPRGGSEGEEGDIHLTGGEDGQLMRLELDAAPAPRAECQRFMAASTLVDPLQRYREQAMTLTFYATHITSIGSLPAAVLQLVLANLIKAASEPLEWFASLGLAVLADAIGMDGRCPHILMTALRIRAATFAQERLVLFVQDPTTPALQVCQLSLIPSACLFEMCLLDVLCLDVFVCVFSMYLF</sequence>
<dbReference type="EMBL" id="JAPMOS010000075">
    <property type="protein sequence ID" value="KAJ4456290.1"/>
    <property type="molecule type" value="Genomic_DNA"/>
</dbReference>
<feature type="region of interest" description="Disordered" evidence="1">
    <location>
        <begin position="166"/>
        <end position="222"/>
    </location>
</feature>
<feature type="compositionally biased region" description="Pro residues" evidence="1">
    <location>
        <begin position="272"/>
        <end position="294"/>
    </location>
</feature>
<feature type="compositionally biased region" description="Low complexity" evidence="1">
    <location>
        <begin position="364"/>
        <end position="379"/>
    </location>
</feature>
<feature type="compositionally biased region" description="Pro residues" evidence="1">
    <location>
        <begin position="306"/>
        <end position="323"/>
    </location>
</feature>
<protein>
    <submittedName>
        <fullName evidence="2">Uncharacterized protein</fullName>
    </submittedName>
</protein>
<evidence type="ECO:0000256" key="1">
    <source>
        <dbReference type="SAM" id="MobiDB-lite"/>
    </source>
</evidence>
<feature type="region of interest" description="Disordered" evidence="1">
    <location>
        <begin position="474"/>
        <end position="504"/>
    </location>
</feature>
<reference evidence="2" key="1">
    <citation type="journal article" date="2022" name="bioRxiv">
        <title>Genomics of Preaxostyla Flagellates Illuminates Evolutionary Transitions and the Path Towards Mitochondrial Loss.</title>
        <authorList>
            <person name="Novak L.V.F."/>
            <person name="Treitli S.C."/>
            <person name="Pyrih J."/>
            <person name="Halakuc P."/>
            <person name="Pipaliya S.V."/>
            <person name="Vacek V."/>
            <person name="Brzon O."/>
            <person name="Soukal P."/>
            <person name="Eme L."/>
            <person name="Dacks J.B."/>
            <person name="Karnkowska A."/>
            <person name="Elias M."/>
            <person name="Hampl V."/>
        </authorList>
    </citation>
    <scope>NUCLEOTIDE SEQUENCE</scope>
    <source>
        <strain evidence="2">RCP-MX</strain>
    </source>
</reference>
<feature type="compositionally biased region" description="Low complexity" evidence="1">
    <location>
        <begin position="324"/>
        <end position="333"/>
    </location>
</feature>
<feature type="region of interest" description="Disordered" evidence="1">
    <location>
        <begin position="108"/>
        <end position="135"/>
    </location>
</feature>
<feature type="compositionally biased region" description="Low complexity" evidence="1">
    <location>
        <begin position="194"/>
        <end position="204"/>
    </location>
</feature>
<dbReference type="Proteomes" id="UP001141327">
    <property type="component" value="Unassembled WGS sequence"/>
</dbReference>
<dbReference type="PRINTS" id="PR01217">
    <property type="entry name" value="PRICHEXTENSN"/>
</dbReference>
<name>A0ABQ8UFW9_9EUKA</name>
<evidence type="ECO:0000313" key="3">
    <source>
        <dbReference type="Proteomes" id="UP001141327"/>
    </source>
</evidence>
<feature type="compositionally biased region" description="Basic residues" evidence="1">
    <location>
        <begin position="205"/>
        <end position="215"/>
    </location>
</feature>
<comment type="caution">
    <text evidence="2">The sequence shown here is derived from an EMBL/GenBank/DDBJ whole genome shotgun (WGS) entry which is preliminary data.</text>
</comment>
<feature type="compositionally biased region" description="Pro residues" evidence="1">
    <location>
        <begin position="346"/>
        <end position="358"/>
    </location>
</feature>
<proteinExistence type="predicted"/>
<organism evidence="2 3">
    <name type="scientific">Paratrimastix pyriformis</name>
    <dbReference type="NCBI Taxonomy" id="342808"/>
    <lineage>
        <taxon>Eukaryota</taxon>
        <taxon>Metamonada</taxon>
        <taxon>Preaxostyla</taxon>
        <taxon>Paratrimastigidae</taxon>
        <taxon>Paratrimastix</taxon>
    </lineage>
</organism>
<feature type="region of interest" description="Disordered" evidence="1">
    <location>
        <begin position="268"/>
        <end position="383"/>
    </location>
</feature>
<accession>A0ABQ8UFW9</accession>